<feature type="transmembrane region" description="Helical" evidence="1">
    <location>
        <begin position="62"/>
        <end position="86"/>
    </location>
</feature>
<sequence>MKTWLNHFWEKMRNSYWLIPASMLLAVIALSYGLLAVDNLVDISQYRALKWLVFSSSEGSGAVLSTIAASTFSAATLTFSVTMVTLSLTSSQFGPRLLRNFLRDPINQFTFGAFISTFIYCLLIMRVLVINTNHIPNISISLAVVMVLFDAALFIAFIHHLTSSIQVERITAEIGKELMDGINDFLPDEYTENKSQGDFDDAITDQPSSIIRADSFGYVQAINHQALSALAESENITIKLLFKPGQFVLTGAPLVEVWPVIHLKSHIDKPIRVCFLIGKKTSAEQDLEFTVRQLVQIAARALSPGINDPFTAMTCIDYLGAGLAFIATRNLPDCKIRNEQGRLLLIKHAITCQSLYDACFIVIRQMCANNPPVAIYLLETLAQLAAIVERQEDQHALIETAKLTLNSAIPKCEMAHDQQAMLQRFENIKKVISNKAS</sequence>
<dbReference type="AlphaFoldDB" id="A0A1V8M7L0"/>
<dbReference type="Proteomes" id="UP000191980">
    <property type="component" value="Unassembled WGS sequence"/>
</dbReference>
<proteinExistence type="predicted"/>
<dbReference type="Pfam" id="PF10011">
    <property type="entry name" value="DUF2254"/>
    <property type="match status" value="1"/>
</dbReference>
<keyword evidence="1" id="KW-0812">Transmembrane</keyword>
<keyword evidence="3" id="KW-1185">Reference proteome</keyword>
<accession>A0A1V8M7L0</accession>
<organism evidence="2 3">
    <name type="scientific">Methyloprofundus sedimenti</name>
    <dbReference type="NCBI Taxonomy" id="1420851"/>
    <lineage>
        <taxon>Bacteria</taxon>
        <taxon>Pseudomonadati</taxon>
        <taxon>Pseudomonadota</taxon>
        <taxon>Gammaproteobacteria</taxon>
        <taxon>Methylococcales</taxon>
        <taxon>Methylococcaceae</taxon>
        <taxon>Methyloprofundus</taxon>
    </lineage>
</organism>
<keyword evidence="1" id="KW-0472">Membrane</keyword>
<evidence type="ECO:0000256" key="1">
    <source>
        <dbReference type="SAM" id="Phobius"/>
    </source>
</evidence>
<dbReference type="InterPro" id="IPR018723">
    <property type="entry name" value="DUF2254_membrane"/>
</dbReference>
<dbReference type="RefSeq" id="WP_080522170.1">
    <property type="nucleotide sequence ID" value="NZ_LPUF01000001.1"/>
</dbReference>
<keyword evidence="1" id="KW-1133">Transmembrane helix</keyword>
<reference evidence="2 3" key="1">
    <citation type="submission" date="2015-12" db="EMBL/GenBank/DDBJ databases">
        <authorList>
            <person name="Shamseldin A."/>
            <person name="Moawad H."/>
            <person name="Abd El-Rahim W.M."/>
            <person name="Sadowsky M.J."/>
        </authorList>
    </citation>
    <scope>NUCLEOTIDE SEQUENCE [LARGE SCALE GENOMIC DNA]</scope>
    <source>
        <strain evidence="2 3">WF1</strain>
    </source>
</reference>
<name>A0A1V8M7L0_9GAMM</name>
<feature type="transmembrane region" description="Helical" evidence="1">
    <location>
        <begin position="106"/>
        <end position="128"/>
    </location>
</feature>
<feature type="transmembrane region" description="Helical" evidence="1">
    <location>
        <begin position="140"/>
        <end position="161"/>
    </location>
</feature>
<gene>
    <name evidence="2" type="ORF">AU255_06720</name>
</gene>
<evidence type="ECO:0000313" key="2">
    <source>
        <dbReference type="EMBL" id="OQK17560.1"/>
    </source>
</evidence>
<evidence type="ECO:0008006" key="4">
    <source>
        <dbReference type="Google" id="ProtNLM"/>
    </source>
</evidence>
<dbReference type="STRING" id="1420851.AU255_06720"/>
<evidence type="ECO:0000313" key="3">
    <source>
        <dbReference type="Proteomes" id="UP000191980"/>
    </source>
</evidence>
<dbReference type="EMBL" id="LPUF01000001">
    <property type="protein sequence ID" value="OQK17560.1"/>
    <property type="molecule type" value="Genomic_DNA"/>
</dbReference>
<protein>
    <recommendedName>
        <fullName evidence="4">DUF2254 domain-containing protein</fullName>
    </recommendedName>
</protein>
<comment type="caution">
    <text evidence="2">The sequence shown here is derived from an EMBL/GenBank/DDBJ whole genome shotgun (WGS) entry which is preliminary data.</text>
</comment>
<feature type="transmembrane region" description="Helical" evidence="1">
    <location>
        <begin position="16"/>
        <end position="41"/>
    </location>
</feature>
<dbReference type="OrthoDB" id="2955631at2"/>